<keyword evidence="4" id="KW-1133">Transmembrane helix</keyword>
<feature type="domain" description="DUF3347" evidence="5">
    <location>
        <begin position="473"/>
        <end position="549"/>
    </location>
</feature>
<accession>A0A432W4C5</accession>
<proteinExistence type="inferred from homology"/>
<dbReference type="GO" id="GO:0015679">
    <property type="term" value="P:plasma membrane copper ion transport"/>
    <property type="evidence" value="ECO:0007669"/>
    <property type="project" value="TreeGrafter"/>
</dbReference>
<feature type="compositionally biased region" description="Basic and acidic residues" evidence="3">
    <location>
        <begin position="31"/>
        <end position="42"/>
    </location>
</feature>
<evidence type="ECO:0000259" key="7">
    <source>
        <dbReference type="Pfam" id="PF25919"/>
    </source>
</evidence>
<dbReference type="InterPro" id="IPR021782">
    <property type="entry name" value="DUF3347"/>
</dbReference>
<feature type="domain" description="CusB-like beta-barrel" evidence="8">
    <location>
        <begin position="269"/>
        <end position="341"/>
    </location>
</feature>
<dbReference type="Pfam" id="PF25954">
    <property type="entry name" value="Beta-barrel_RND_2"/>
    <property type="match status" value="1"/>
</dbReference>
<dbReference type="InterPro" id="IPR006143">
    <property type="entry name" value="RND_pump_MFP"/>
</dbReference>
<comment type="similarity">
    <text evidence="1">Belongs to the membrane fusion protein (MFP) (TC 8.A.1) family.</text>
</comment>
<dbReference type="GO" id="GO:0060003">
    <property type="term" value="P:copper ion export"/>
    <property type="evidence" value="ECO:0007669"/>
    <property type="project" value="TreeGrafter"/>
</dbReference>
<dbReference type="RefSeq" id="WP_126804039.1">
    <property type="nucleotide sequence ID" value="NZ_PIPL01000002.1"/>
</dbReference>
<evidence type="ECO:0000256" key="1">
    <source>
        <dbReference type="ARBA" id="ARBA00009477"/>
    </source>
</evidence>
<evidence type="ECO:0000259" key="5">
    <source>
        <dbReference type="Pfam" id="PF11827"/>
    </source>
</evidence>
<evidence type="ECO:0000256" key="4">
    <source>
        <dbReference type="SAM" id="Phobius"/>
    </source>
</evidence>
<evidence type="ECO:0000259" key="8">
    <source>
        <dbReference type="Pfam" id="PF25954"/>
    </source>
</evidence>
<dbReference type="Proteomes" id="UP000288293">
    <property type="component" value="Unassembled WGS sequence"/>
</dbReference>
<name>A0A432W4C5_9GAMM</name>
<dbReference type="Pfam" id="PF19335">
    <property type="entry name" value="HMBD"/>
    <property type="match status" value="1"/>
</dbReference>
<dbReference type="AlphaFoldDB" id="A0A432W4C5"/>
<comment type="caution">
    <text evidence="10">The sequence shown here is derived from an EMBL/GenBank/DDBJ whole genome shotgun (WGS) entry which is preliminary data.</text>
</comment>
<feature type="domain" description="CzcB-like C-terminal circularly permuted SH3-like" evidence="9">
    <location>
        <begin position="350"/>
        <end position="410"/>
    </location>
</feature>
<reference evidence="10 11" key="1">
    <citation type="journal article" date="2011" name="Front. Microbiol.">
        <title>Genomic signatures of strain selection and enhancement in Bacillus atrophaeus var. globigii, a historical biowarfare simulant.</title>
        <authorList>
            <person name="Gibbons H.S."/>
            <person name="Broomall S.M."/>
            <person name="McNew L.A."/>
            <person name="Daligault H."/>
            <person name="Chapman C."/>
            <person name="Bruce D."/>
            <person name="Karavis M."/>
            <person name="Krepps M."/>
            <person name="McGregor P.A."/>
            <person name="Hong C."/>
            <person name="Park K.H."/>
            <person name="Akmal A."/>
            <person name="Feldman A."/>
            <person name="Lin J.S."/>
            <person name="Chang W.E."/>
            <person name="Higgs B.W."/>
            <person name="Demirev P."/>
            <person name="Lindquist J."/>
            <person name="Liem A."/>
            <person name="Fochler E."/>
            <person name="Read T.D."/>
            <person name="Tapia R."/>
            <person name="Johnson S."/>
            <person name="Bishop-Lilly K.A."/>
            <person name="Detter C."/>
            <person name="Han C."/>
            <person name="Sozhamannan S."/>
            <person name="Rosenzweig C.N."/>
            <person name="Skowronski E.W."/>
        </authorList>
    </citation>
    <scope>NUCLEOTIDE SEQUENCE [LARGE SCALE GENOMIC DNA]</scope>
    <source>
        <strain evidence="10 11">MLST1</strain>
    </source>
</reference>
<dbReference type="InterPro" id="IPR058649">
    <property type="entry name" value="CzcB_C"/>
</dbReference>
<dbReference type="InterPro" id="IPR058790">
    <property type="entry name" value="BSH_CusB"/>
</dbReference>
<dbReference type="Pfam" id="PF25919">
    <property type="entry name" value="BSH_CusB"/>
    <property type="match status" value="1"/>
</dbReference>
<evidence type="ECO:0000313" key="11">
    <source>
        <dbReference type="Proteomes" id="UP000288293"/>
    </source>
</evidence>
<dbReference type="PANTHER" id="PTHR30097:SF4">
    <property type="entry name" value="SLR6042 PROTEIN"/>
    <property type="match status" value="1"/>
</dbReference>
<dbReference type="Pfam" id="PF25975">
    <property type="entry name" value="CzcB_C"/>
    <property type="match status" value="1"/>
</dbReference>
<feature type="transmembrane region" description="Helical" evidence="4">
    <location>
        <begin position="7"/>
        <end position="28"/>
    </location>
</feature>
<dbReference type="NCBIfam" id="TIGR01730">
    <property type="entry name" value="RND_mfp"/>
    <property type="match status" value="1"/>
</dbReference>
<keyword evidence="4" id="KW-0812">Transmembrane</keyword>
<dbReference type="SUPFAM" id="SSF111369">
    <property type="entry name" value="HlyD-like secretion proteins"/>
    <property type="match status" value="1"/>
</dbReference>
<dbReference type="InterPro" id="IPR045800">
    <property type="entry name" value="HMBD"/>
</dbReference>
<dbReference type="OrthoDB" id="9806939at2"/>
<evidence type="ECO:0000313" key="10">
    <source>
        <dbReference type="EMBL" id="RUO24336.1"/>
    </source>
</evidence>
<dbReference type="Pfam" id="PF11827">
    <property type="entry name" value="DUF3347"/>
    <property type="match status" value="1"/>
</dbReference>
<keyword evidence="11" id="KW-1185">Reference proteome</keyword>
<evidence type="ECO:0000256" key="3">
    <source>
        <dbReference type="SAM" id="MobiDB-lite"/>
    </source>
</evidence>
<dbReference type="GO" id="GO:0046914">
    <property type="term" value="F:transition metal ion binding"/>
    <property type="evidence" value="ECO:0007669"/>
    <property type="project" value="TreeGrafter"/>
</dbReference>
<keyword evidence="4" id="KW-0472">Membrane</keyword>
<organism evidence="10 11">
    <name type="scientific">Aliidiomarina minuta</name>
    <dbReference type="NCBI Taxonomy" id="880057"/>
    <lineage>
        <taxon>Bacteria</taxon>
        <taxon>Pseudomonadati</taxon>
        <taxon>Pseudomonadota</taxon>
        <taxon>Gammaproteobacteria</taxon>
        <taxon>Alteromonadales</taxon>
        <taxon>Idiomarinaceae</taxon>
        <taxon>Aliidiomarina</taxon>
    </lineage>
</organism>
<dbReference type="Gene3D" id="2.40.420.20">
    <property type="match status" value="1"/>
</dbReference>
<dbReference type="GO" id="GO:0016020">
    <property type="term" value="C:membrane"/>
    <property type="evidence" value="ECO:0007669"/>
    <property type="project" value="InterPro"/>
</dbReference>
<evidence type="ECO:0000259" key="6">
    <source>
        <dbReference type="Pfam" id="PF19335"/>
    </source>
</evidence>
<dbReference type="GO" id="GO:0022857">
    <property type="term" value="F:transmembrane transporter activity"/>
    <property type="evidence" value="ECO:0007669"/>
    <property type="project" value="InterPro"/>
</dbReference>
<dbReference type="PANTHER" id="PTHR30097">
    <property type="entry name" value="CATION EFFLUX SYSTEM PROTEIN CUSB"/>
    <property type="match status" value="1"/>
</dbReference>
<dbReference type="EMBL" id="PIPL01000002">
    <property type="protein sequence ID" value="RUO24336.1"/>
    <property type="molecule type" value="Genomic_DNA"/>
</dbReference>
<feature type="domain" description="Heavy metal binding" evidence="6">
    <location>
        <begin position="57"/>
        <end position="84"/>
    </location>
</feature>
<dbReference type="Gene3D" id="2.40.30.170">
    <property type="match status" value="1"/>
</dbReference>
<keyword evidence="2" id="KW-0813">Transport</keyword>
<dbReference type="InterPro" id="IPR058792">
    <property type="entry name" value="Beta-barrel_RND_2"/>
</dbReference>
<dbReference type="InterPro" id="IPR051909">
    <property type="entry name" value="MFP_Cation_Efflux"/>
</dbReference>
<evidence type="ECO:0000259" key="9">
    <source>
        <dbReference type="Pfam" id="PF25975"/>
    </source>
</evidence>
<protein>
    <submittedName>
        <fullName evidence="10">Efflux RND transporter periplasmic adaptor subunit</fullName>
    </submittedName>
</protein>
<sequence length="609" mass="66964">MKTKNPVTVIAVIFISIVVGITALGVSFQTPHDDSHDHDHNQETVVSQSAEEGEQQYTCSMHPSFRSTDPNDRCPICGMELVPVASSAAREDDLERIEFTGRSLALLDLQTHVVQRGPATRQLRLIGSLDFDERSLTAISAWTGGRIEHLHVNYTGAYVEAGDPLVELYSPELYVAQQELIQAYAQTQREAPAFLADSNQTTLRAARERLRLLGLSGSQIEAIIESGEASDRVTIHAPSEGLVVNRNVAQGDYVNTGDTVLELADQDRLWAVFELFERDLQYIEVGQELEFKLQSSNEQMQGVVESLGPRIDAERRTREVRVAVNAGEHSLTPGSFVRATVDIDVDDVMTIPASAPLLTGDRAVVYVRVAADSGEFEARNLDIGRRLGDSYEVLSGLEEGDLVVSRGAFRIDSELQLRGRPSMMAPQGGGAVGHDHGNGQGNGAMAEEEATHAEHEELTVPAGESLQLNDLPQHYFAMWDALQSDDLDAWQEAAEQFYEAADGISWPHNMHDVHDELSAGAGHAHHVGSLDQARELFHVHSQGMIALARADYLEVDAYLMFCPMAFDNQGAYWLQPDNRLLNPYFGGSMLRCGDRVETFEANQNSHGGH</sequence>
<feature type="compositionally biased region" description="Polar residues" evidence="3">
    <location>
        <begin position="43"/>
        <end position="53"/>
    </location>
</feature>
<feature type="region of interest" description="Disordered" evidence="3">
    <location>
        <begin position="30"/>
        <end position="53"/>
    </location>
</feature>
<evidence type="ECO:0000256" key="2">
    <source>
        <dbReference type="ARBA" id="ARBA00022448"/>
    </source>
</evidence>
<dbReference type="GO" id="GO:0030288">
    <property type="term" value="C:outer membrane-bounded periplasmic space"/>
    <property type="evidence" value="ECO:0007669"/>
    <property type="project" value="TreeGrafter"/>
</dbReference>
<gene>
    <name evidence="10" type="ORF">CWE09_10700</name>
</gene>
<feature type="domain" description="CusB-like barrel-sandwich hybrid" evidence="7">
    <location>
        <begin position="138"/>
        <end position="263"/>
    </location>
</feature>